<accession>A0A0G1MMQ9</accession>
<proteinExistence type="predicted"/>
<organism evidence="3 4">
    <name type="scientific">Candidatus Woesebacteria bacterium GW2011_GWB1_45_5</name>
    <dbReference type="NCBI Taxonomy" id="1618581"/>
    <lineage>
        <taxon>Bacteria</taxon>
        <taxon>Candidatus Woeseibacteriota</taxon>
    </lineage>
</organism>
<name>A0A0G1MMQ9_9BACT</name>
<feature type="domain" description="Transglutaminase-like" evidence="2">
    <location>
        <begin position="353"/>
        <end position="424"/>
    </location>
</feature>
<dbReference type="Pfam" id="PF01841">
    <property type="entry name" value="Transglut_core"/>
    <property type="match status" value="1"/>
</dbReference>
<keyword evidence="1" id="KW-1133">Transmembrane helix</keyword>
<dbReference type="PANTHER" id="PTHR33490:SF6">
    <property type="entry name" value="SLL1049 PROTEIN"/>
    <property type="match status" value="1"/>
</dbReference>
<evidence type="ECO:0000313" key="3">
    <source>
        <dbReference type="EMBL" id="KKU09484.1"/>
    </source>
</evidence>
<comment type="caution">
    <text evidence="3">The sequence shown here is derived from an EMBL/GenBank/DDBJ whole genome shotgun (WGS) entry which is preliminary data.</text>
</comment>
<dbReference type="Gene3D" id="3.10.620.30">
    <property type="match status" value="1"/>
</dbReference>
<dbReference type="PANTHER" id="PTHR33490">
    <property type="entry name" value="BLR5614 PROTEIN-RELATED"/>
    <property type="match status" value="1"/>
</dbReference>
<dbReference type="SUPFAM" id="SSF54001">
    <property type="entry name" value="Cysteine proteinases"/>
    <property type="match status" value="1"/>
</dbReference>
<protein>
    <submittedName>
        <fullName evidence="3">Transglutaminase family protein</fullName>
    </submittedName>
</protein>
<gene>
    <name evidence="3" type="ORF">UX13_C0039G0004</name>
</gene>
<evidence type="ECO:0000259" key="2">
    <source>
        <dbReference type="SMART" id="SM00460"/>
    </source>
</evidence>
<reference evidence="3 4" key="1">
    <citation type="journal article" date="2015" name="Nature">
        <title>rRNA introns, odd ribosomes, and small enigmatic genomes across a large radiation of phyla.</title>
        <authorList>
            <person name="Brown C.T."/>
            <person name="Hug L.A."/>
            <person name="Thomas B.C."/>
            <person name="Sharon I."/>
            <person name="Castelle C.J."/>
            <person name="Singh A."/>
            <person name="Wilkins M.J."/>
            <person name="Williams K.H."/>
            <person name="Banfield J.F."/>
        </authorList>
    </citation>
    <scope>NUCLEOTIDE SEQUENCE [LARGE SCALE GENOMIC DNA]</scope>
</reference>
<dbReference type="EMBL" id="LCLA01000039">
    <property type="protein sequence ID" value="KKU09484.1"/>
    <property type="molecule type" value="Genomic_DNA"/>
</dbReference>
<sequence>MLKSVLKFFVSLFVFLILTSGFQIPVYAQNEFNVDAVVEYKVESSGKTLITHDITLENNFSTLYATSYTLALENIEAENIRAYDTQGNTYLSETAKEGDVTNIKITFGDAVVGKGKQRHFLVSYDNSKFAVKTGEVWEVSIPRLSEESTFRNYTVNLLVPDAFGLEAYISPNPAEYENIDGYKRYKFHKPDITQAGITAGFGEFQVFSFSLAYHLENPLGKSAEAQIALPPDTAFQKVYFSKITPEPDDVQIDPDGNWIATYKLSARQRVDVIVMGSVQIFASFRHFPKPTDEILSSNLRETVYWQVNDSKIKSLAKELKTSKAIYDYVTTQLSYDYERVRPNVQRYGAVKALENPSQAICMEFTDLFIAIARAAGIPAREINGYAYTENPELQPLSLVADVLHSWPEYYDSEKGTWIPVDPTWGSTTGGQDFFSKLDLRHFTFVIHGADSTKPYPPGSYKLGTNPQKDVFVSFGKLPEERISTPVLTYSPKRLVPFLNSVYSLSVSNPGPASISPLYLTVYFDSAEESRDFIDYLPPYASYKTEIVIPFSLLGKDTPDRVRVVADGAQIEIATNKNQVIVNSLISIFILFLAVVLGILIKLGKIRINVKKFFTKTPRNTGGVPFQKG</sequence>
<evidence type="ECO:0000313" key="4">
    <source>
        <dbReference type="Proteomes" id="UP000034329"/>
    </source>
</evidence>
<dbReference type="Proteomes" id="UP000034329">
    <property type="component" value="Unassembled WGS sequence"/>
</dbReference>
<keyword evidence="1" id="KW-0472">Membrane</keyword>
<feature type="transmembrane region" description="Helical" evidence="1">
    <location>
        <begin position="579"/>
        <end position="600"/>
    </location>
</feature>
<keyword evidence="1" id="KW-0812">Transmembrane</keyword>
<evidence type="ECO:0000256" key="1">
    <source>
        <dbReference type="SAM" id="Phobius"/>
    </source>
</evidence>
<dbReference type="AlphaFoldDB" id="A0A0G1MMQ9"/>
<dbReference type="InterPro" id="IPR002931">
    <property type="entry name" value="Transglutaminase-like"/>
</dbReference>
<dbReference type="InterPro" id="IPR038765">
    <property type="entry name" value="Papain-like_cys_pep_sf"/>
</dbReference>
<dbReference type="SMART" id="SM00460">
    <property type="entry name" value="TGc"/>
    <property type="match status" value="1"/>
</dbReference>